<dbReference type="InterPro" id="IPR023324">
    <property type="entry name" value="BH2638-like_sf"/>
</dbReference>
<gene>
    <name evidence="2" type="ORF">BT1A1_1432</name>
</gene>
<protein>
    <recommendedName>
        <fullName evidence="1">UPF0223 protein BT1A1_1432</fullName>
    </recommendedName>
</protein>
<evidence type="ECO:0000256" key="1">
    <source>
        <dbReference type="HAMAP-Rule" id="MF_01041"/>
    </source>
</evidence>
<dbReference type="Pfam" id="PF05256">
    <property type="entry name" value="UPF0223"/>
    <property type="match status" value="1"/>
</dbReference>
<dbReference type="SUPFAM" id="SSF158504">
    <property type="entry name" value="BH2638-like"/>
    <property type="match status" value="1"/>
</dbReference>
<accession>A0A090IT58</accession>
<dbReference type="EMBL" id="CCRF01000044">
    <property type="protein sequence ID" value="CEE01261.1"/>
    <property type="molecule type" value="Genomic_DNA"/>
</dbReference>
<dbReference type="NCBIfam" id="NF003353">
    <property type="entry name" value="PRK04387.1"/>
    <property type="match status" value="1"/>
</dbReference>
<keyword evidence="3" id="KW-1185">Reference proteome</keyword>
<evidence type="ECO:0000313" key="3">
    <source>
        <dbReference type="Proteomes" id="UP000040576"/>
    </source>
</evidence>
<evidence type="ECO:0000313" key="2">
    <source>
        <dbReference type="EMBL" id="CEE01261.1"/>
    </source>
</evidence>
<dbReference type="InterPro" id="IPR007920">
    <property type="entry name" value="UPF0223"/>
</dbReference>
<dbReference type="AlphaFoldDB" id="A0A090IT58"/>
<reference evidence="2 3" key="1">
    <citation type="submission" date="2014-07" db="EMBL/GenBank/DDBJ databases">
        <authorList>
            <person name="Wibberg Daniel"/>
        </authorList>
    </citation>
    <scope>NUCLEOTIDE SEQUENCE [LARGE SCALE GENOMIC DNA]</scope>
</reference>
<name>A0A090IT58_9BACI</name>
<dbReference type="Proteomes" id="UP000040576">
    <property type="component" value="Unassembled WGS sequence"/>
</dbReference>
<organism evidence="2 3">
    <name type="scientific">Caldibacillus thermoamylovorans</name>
    <dbReference type="NCBI Taxonomy" id="35841"/>
    <lineage>
        <taxon>Bacteria</taxon>
        <taxon>Bacillati</taxon>
        <taxon>Bacillota</taxon>
        <taxon>Bacilli</taxon>
        <taxon>Bacillales</taxon>
        <taxon>Bacillaceae</taxon>
        <taxon>Caldibacillus</taxon>
    </lineage>
</organism>
<dbReference type="PIRSF" id="PIRSF037260">
    <property type="entry name" value="UPF0223"/>
    <property type="match status" value="1"/>
</dbReference>
<dbReference type="RefSeq" id="WP_034769500.1">
    <property type="nucleotide sequence ID" value="NZ_CCRF01000044.1"/>
</dbReference>
<sequence>MEYSYPISMDWTTEEIISVVQFFEAIEKVYDKGIERTQLMEQYRKFKQVVPGIGEEKKVFREFEEVSGYSAYHAVKKLKESSVDKEIIKLP</sequence>
<proteinExistence type="inferred from homology"/>
<dbReference type="HAMAP" id="MF_01041">
    <property type="entry name" value="UPF0223"/>
    <property type="match status" value="1"/>
</dbReference>
<dbReference type="Gene3D" id="1.10.220.80">
    <property type="entry name" value="BH2638-like"/>
    <property type="match status" value="1"/>
</dbReference>
<comment type="similarity">
    <text evidence="1">Belongs to the UPF0223 family.</text>
</comment>